<dbReference type="InterPro" id="IPR000276">
    <property type="entry name" value="GPCR_Rhodpsn"/>
</dbReference>
<dbReference type="EMBL" id="LJIJ01000646">
    <property type="protein sequence ID" value="ODM95608.1"/>
    <property type="molecule type" value="Genomic_DNA"/>
</dbReference>
<feature type="domain" description="G-protein coupled receptors family 1 profile" evidence="13">
    <location>
        <begin position="1"/>
        <end position="178"/>
    </location>
</feature>
<organism evidence="14 15">
    <name type="scientific">Orchesella cincta</name>
    <name type="common">Springtail</name>
    <name type="synonym">Podura cincta</name>
    <dbReference type="NCBI Taxonomy" id="48709"/>
    <lineage>
        <taxon>Eukaryota</taxon>
        <taxon>Metazoa</taxon>
        <taxon>Ecdysozoa</taxon>
        <taxon>Arthropoda</taxon>
        <taxon>Hexapoda</taxon>
        <taxon>Collembola</taxon>
        <taxon>Entomobryomorpha</taxon>
        <taxon>Entomobryoidea</taxon>
        <taxon>Orchesellidae</taxon>
        <taxon>Orchesellinae</taxon>
        <taxon>Orchesella</taxon>
    </lineage>
</organism>
<dbReference type="GO" id="GO:0001973">
    <property type="term" value="P:G protein-coupled adenosine receptor signaling pathway"/>
    <property type="evidence" value="ECO:0007669"/>
    <property type="project" value="TreeGrafter"/>
</dbReference>
<evidence type="ECO:0000256" key="11">
    <source>
        <dbReference type="SAM" id="MobiDB-lite"/>
    </source>
</evidence>
<evidence type="ECO:0000256" key="7">
    <source>
        <dbReference type="ARBA" id="ARBA00023136"/>
    </source>
</evidence>
<feature type="compositionally biased region" description="Basic and acidic residues" evidence="11">
    <location>
        <begin position="466"/>
        <end position="479"/>
    </location>
</feature>
<evidence type="ECO:0000256" key="5">
    <source>
        <dbReference type="ARBA" id="ARBA00022989"/>
    </source>
</evidence>
<comment type="subcellular location">
    <subcellularLocation>
        <location evidence="1">Cell membrane</location>
        <topology evidence="1">Multi-pass membrane protein</topology>
    </subcellularLocation>
</comment>
<evidence type="ECO:0000256" key="10">
    <source>
        <dbReference type="ARBA" id="ARBA00023224"/>
    </source>
</evidence>
<protein>
    <submittedName>
        <fullName evidence="14">Adenosine receptor A2a</fullName>
    </submittedName>
</protein>
<evidence type="ECO:0000313" key="14">
    <source>
        <dbReference type="EMBL" id="ODM95608.1"/>
    </source>
</evidence>
<dbReference type="GO" id="GO:0005886">
    <property type="term" value="C:plasma membrane"/>
    <property type="evidence" value="ECO:0007669"/>
    <property type="project" value="UniProtKB-SubCell"/>
</dbReference>
<dbReference type="GO" id="GO:0007189">
    <property type="term" value="P:adenylate cyclase-activating G protein-coupled receptor signaling pathway"/>
    <property type="evidence" value="ECO:0007669"/>
    <property type="project" value="TreeGrafter"/>
</dbReference>
<dbReference type="Proteomes" id="UP000094527">
    <property type="component" value="Unassembled WGS sequence"/>
</dbReference>
<dbReference type="PRINTS" id="PR00237">
    <property type="entry name" value="GPCRRHODOPSN"/>
</dbReference>
<keyword evidence="5 12" id="KW-1133">Transmembrane helix</keyword>
<evidence type="ECO:0000256" key="3">
    <source>
        <dbReference type="ARBA" id="ARBA00022475"/>
    </source>
</evidence>
<evidence type="ECO:0000256" key="12">
    <source>
        <dbReference type="SAM" id="Phobius"/>
    </source>
</evidence>
<sequence>IILFCWVAGAIIGFLPLFGWYNREGWERDPPGYCFFTDVMDYSYLVFLYFATIVFPALLMIGFYGYIYHVVLIKIRQKGTLAPQHLRRFSEQSRTGSLSCENRSATQVLRIMVSEKRREAKAAKKLGIIVLFFMLCWMPLYTINCIQAFYPKFQVPIQFLNFTIILSHANSALNPFLYAYHLKEFRLAMKNALMSLCGKLLCGLVNAHIEKDNPLGPMSRSLTMPSLGHVTTVPNPSGKVSIKFRKISRPDEPRSVQISPTNINSMIPTAVTTASRDNLLRTAGGTDKSLTSLSLGSDTSNQLLEIPLQVTTSTFTNNSPKNVHSNGGSGSRERKTAAHNPKVIQTNSRYHSSSSETIENCIITTTAPAGTTKVNNCQEVGDDREKITNTNDLQKYNASVNLVSEKENEKHSYIAEDEIKDEYREEEEVNEERSKLCSATETQPHSEFHPQHVRINSNEETSSESSHNDDDTKLVETSDVKGVPFSPLTKQQNGFDNNSGSNCISLEG</sequence>
<keyword evidence="3" id="KW-1003">Cell membrane</keyword>
<keyword evidence="7 12" id="KW-0472">Membrane</keyword>
<dbReference type="GO" id="GO:0004930">
    <property type="term" value="F:G protein-coupled receptor activity"/>
    <property type="evidence" value="ECO:0007669"/>
    <property type="project" value="UniProtKB-KW"/>
</dbReference>
<feature type="region of interest" description="Disordered" evidence="11">
    <location>
        <begin position="413"/>
        <end position="508"/>
    </location>
</feature>
<evidence type="ECO:0000256" key="2">
    <source>
        <dbReference type="ARBA" id="ARBA00010663"/>
    </source>
</evidence>
<dbReference type="STRING" id="48709.A0A1D2MRS7"/>
<reference evidence="14 15" key="1">
    <citation type="journal article" date="2016" name="Genome Biol. Evol.">
        <title>Gene Family Evolution Reflects Adaptation to Soil Environmental Stressors in the Genome of the Collembolan Orchesella cincta.</title>
        <authorList>
            <person name="Faddeeva-Vakhrusheva A."/>
            <person name="Derks M.F."/>
            <person name="Anvar S.Y."/>
            <person name="Agamennone V."/>
            <person name="Suring W."/>
            <person name="Smit S."/>
            <person name="van Straalen N.M."/>
            <person name="Roelofs D."/>
        </authorList>
    </citation>
    <scope>NUCLEOTIDE SEQUENCE [LARGE SCALE GENOMIC DNA]</scope>
    <source>
        <tissue evidence="14">Mixed pool</tissue>
    </source>
</reference>
<keyword evidence="10" id="KW-0807">Transducer</keyword>
<proteinExistence type="inferred from homology"/>
<evidence type="ECO:0000256" key="6">
    <source>
        <dbReference type="ARBA" id="ARBA00023040"/>
    </source>
</evidence>
<dbReference type="InterPro" id="IPR017452">
    <property type="entry name" value="GPCR_Rhodpsn_7TM"/>
</dbReference>
<feature type="transmembrane region" description="Helical" evidence="12">
    <location>
        <begin position="43"/>
        <end position="68"/>
    </location>
</feature>
<name>A0A1D2MRS7_ORCCI</name>
<evidence type="ECO:0000256" key="9">
    <source>
        <dbReference type="ARBA" id="ARBA00023180"/>
    </source>
</evidence>
<comment type="caution">
    <text evidence="14">The sequence shown here is derived from an EMBL/GenBank/DDBJ whole genome shotgun (WGS) entry which is preliminary data.</text>
</comment>
<keyword evidence="8 14" id="KW-0675">Receptor</keyword>
<feature type="non-terminal residue" evidence="14">
    <location>
        <position position="1"/>
    </location>
</feature>
<dbReference type="OrthoDB" id="284782at2759"/>
<dbReference type="AlphaFoldDB" id="A0A1D2MRS7"/>
<evidence type="ECO:0000259" key="13">
    <source>
        <dbReference type="PROSITE" id="PS50262"/>
    </source>
</evidence>
<dbReference type="PANTHER" id="PTHR24246">
    <property type="entry name" value="OLFACTORY RECEPTOR AND ADENOSINE RECEPTOR"/>
    <property type="match status" value="1"/>
</dbReference>
<feature type="transmembrane region" description="Helical" evidence="12">
    <location>
        <begin position="126"/>
        <end position="150"/>
    </location>
</feature>
<comment type="similarity">
    <text evidence="2">Belongs to the G-protein coupled receptor 1 family.</text>
</comment>
<feature type="compositionally biased region" description="Acidic residues" evidence="11">
    <location>
        <begin position="415"/>
        <end position="430"/>
    </location>
</feature>
<feature type="compositionally biased region" description="Low complexity" evidence="11">
    <location>
        <begin position="456"/>
        <end position="465"/>
    </location>
</feature>
<keyword evidence="9" id="KW-0325">Glycoprotein</keyword>
<evidence type="ECO:0000256" key="1">
    <source>
        <dbReference type="ARBA" id="ARBA00004651"/>
    </source>
</evidence>
<dbReference type="Gene3D" id="1.20.1070.10">
    <property type="entry name" value="Rhodopsin 7-helix transmembrane proteins"/>
    <property type="match status" value="1"/>
</dbReference>
<evidence type="ECO:0000256" key="8">
    <source>
        <dbReference type="ARBA" id="ARBA00023170"/>
    </source>
</evidence>
<feature type="non-terminal residue" evidence="14">
    <location>
        <position position="508"/>
    </location>
</feature>
<feature type="region of interest" description="Disordered" evidence="11">
    <location>
        <begin position="312"/>
        <end position="340"/>
    </location>
</feature>
<dbReference type="SUPFAM" id="SSF81321">
    <property type="entry name" value="Family A G protein-coupled receptor-like"/>
    <property type="match status" value="1"/>
</dbReference>
<evidence type="ECO:0000256" key="4">
    <source>
        <dbReference type="ARBA" id="ARBA00022692"/>
    </source>
</evidence>
<accession>A0A1D2MRS7</accession>
<keyword evidence="6" id="KW-0297">G-protein coupled receptor</keyword>
<gene>
    <name evidence="14" type="ORF">Ocin01_11077</name>
</gene>
<feature type="compositionally biased region" description="Polar residues" evidence="11">
    <location>
        <begin position="312"/>
        <end position="326"/>
    </location>
</feature>
<feature type="compositionally biased region" description="Polar residues" evidence="11">
    <location>
        <begin position="488"/>
        <end position="508"/>
    </location>
</feature>
<dbReference type="Pfam" id="PF00001">
    <property type="entry name" value="7tm_1"/>
    <property type="match status" value="1"/>
</dbReference>
<dbReference type="PROSITE" id="PS50262">
    <property type="entry name" value="G_PROTEIN_RECEP_F1_2"/>
    <property type="match status" value="1"/>
</dbReference>
<dbReference type="PANTHER" id="PTHR24246:SF27">
    <property type="entry name" value="ADENOSINE RECEPTOR, ISOFORM A"/>
    <property type="match status" value="1"/>
</dbReference>
<keyword evidence="4 12" id="KW-0812">Transmembrane</keyword>
<evidence type="ECO:0000313" key="15">
    <source>
        <dbReference type="Proteomes" id="UP000094527"/>
    </source>
</evidence>
<keyword evidence="15" id="KW-1185">Reference proteome</keyword>